<accession>A0A1J5Q8E7</accession>
<comment type="caution">
    <text evidence="1">The sequence shown here is derived from an EMBL/GenBank/DDBJ whole genome shotgun (WGS) entry which is preliminary data.</text>
</comment>
<evidence type="ECO:0000313" key="1">
    <source>
        <dbReference type="EMBL" id="OIQ72229.1"/>
    </source>
</evidence>
<sequence length="48" mass="5086">MLLNVTLTSPPLVTEAICALFMKLVGVSVPEQVTGPVIVPEYPTSSRS</sequence>
<name>A0A1J5Q8E7_9ZZZZ</name>
<proteinExistence type="predicted"/>
<gene>
    <name evidence="1" type="ORF">GALL_461460</name>
</gene>
<reference evidence="1" key="1">
    <citation type="submission" date="2016-10" db="EMBL/GenBank/DDBJ databases">
        <title>Sequence of Gallionella enrichment culture.</title>
        <authorList>
            <person name="Poehlein A."/>
            <person name="Muehling M."/>
            <person name="Daniel R."/>
        </authorList>
    </citation>
    <scope>NUCLEOTIDE SEQUENCE</scope>
</reference>
<organism evidence="1">
    <name type="scientific">mine drainage metagenome</name>
    <dbReference type="NCBI Taxonomy" id="410659"/>
    <lineage>
        <taxon>unclassified sequences</taxon>
        <taxon>metagenomes</taxon>
        <taxon>ecological metagenomes</taxon>
    </lineage>
</organism>
<protein>
    <submittedName>
        <fullName evidence="1">Uncharacterized protein</fullName>
    </submittedName>
</protein>
<dbReference type="EMBL" id="MLJW01003359">
    <property type="protein sequence ID" value="OIQ72229.1"/>
    <property type="molecule type" value="Genomic_DNA"/>
</dbReference>
<dbReference type="AlphaFoldDB" id="A0A1J5Q8E7"/>